<reference evidence="2 3" key="1">
    <citation type="submission" date="2014-02" db="EMBL/GenBank/DDBJ databases">
        <title>Draft genome sequence of Lysinibacillus massiliensis CCUG 49529.</title>
        <authorList>
            <person name="Zhang F."/>
            <person name="Wang G."/>
            <person name="Zhang L."/>
        </authorList>
    </citation>
    <scope>NUCLEOTIDE SEQUENCE [LARGE SCALE GENOMIC DNA]</scope>
    <source>
        <strain evidence="2 3">CCUG 49529</strain>
    </source>
</reference>
<evidence type="ECO:0000313" key="2">
    <source>
        <dbReference type="EMBL" id="KGR89933.1"/>
    </source>
</evidence>
<comment type="caution">
    <text evidence="2">The sequence shown here is derived from an EMBL/GenBank/DDBJ whole genome shotgun (WGS) entry which is preliminary data.</text>
</comment>
<proteinExistence type="predicted"/>
<organism evidence="2 3">
    <name type="scientific">Ureibacillus massiliensis 4400831 = CIP 108448 = CCUG 49529</name>
    <dbReference type="NCBI Taxonomy" id="1211035"/>
    <lineage>
        <taxon>Bacteria</taxon>
        <taxon>Bacillati</taxon>
        <taxon>Bacillota</taxon>
        <taxon>Bacilli</taxon>
        <taxon>Bacillales</taxon>
        <taxon>Caryophanaceae</taxon>
        <taxon>Ureibacillus</taxon>
    </lineage>
</organism>
<keyword evidence="3" id="KW-1185">Reference proteome</keyword>
<dbReference type="AlphaFoldDB" id="A0A0A3J422"/>
<protein>
    <submittedName>
        <fullName evidence="2">Uncharacterized protein</fullName>
    </submittedName>
</protein>
<name>A0A0A3J422_9BACL</name>
<dbReference type="Proteomes" id="UP000030595">
    <property type="component" value="Unassembled WGS sequence"/>
</dbReference>
<feature type="chain" id="PRO_5002015073" evidence="1">
    <location>
        <begin position="26"/>
        <end position="295"/>
    </location>
</feature>
<dbReference type="RefSeq" id="WP_036178072.1">
    <property type="nucleotide sequence ID" value="NZ_AVCZ01000030.1"/>
</dbReference>
<evidence type="ECO:0000256" key="1">
    <source>
        <dbReference type="SAM" id="SignalP"/>
    </source>
</evidence>
<keyword evidence="1" id="KW-0732">Signal</keyword>
<dbReference type="OrthoDB" id="2974679at2"/>
<feature type="signal peptide" evidence="1">
    <location>
        <begin position="1"/>
        <end position="25"/>
    </location>
</feature>
<accession>A0A0A3J422</accession>
<sequence length="295" mass="33214">MKKLFATTVATVLLATSAFGTTSYAAAVDTVVDGDSVNKTELVKVNNSFANYQKKSEVILANKFNTLSTTELSKVEDDYQKQIQALSDEEFDRFIHNVVKNNDKDVKQLQQELDSIGVELQIENKSSEFEIGTLAISPSELDLSAYSVKRGGDSFWRLYSQWAVNKLEAYEASLDVVSIEWDSNVAKYYNAVVPADGPTTKRDGSQRLDGLYLFNVEDDSDFDSYAVVYVTKLKGEELHHGTKYEHTYAEWDSSFSVTAEVDITKSPISGALSFTVNQQLNEKSWPRYEDDILYW</sequence>
<gene>
    <name evidence="2" type="ORF">CD30_14455</name>
</gene>
<evidence type="ECO:0000313" key="3">
    <source>
        <dbReference type="Proteomes" id="UP000030595"/>
    </source>
</evidence>
<dbReference type="EMBL" id="JPVQ01000030">
    <property type="protein sequence ID" value="KGR89933.1"/>
    <property type="molecule type" value="Genomic_DNA"/>
</dbReference>